<evidence type="ECO:0000256" key="2">
    <source>
        <dbReference type="ARBA" id="ARBA00022432"/>
    </source>
</evidence>
<sequence length="276" mass="28977">MSGNPQQSAESPRDRVERVPLIAGNWKMNLDHLQAIAHVQKLAWSLKDARHDYGSVEVAVFPPFTDLRSVQTLLAADKLALRLGAQDVSPQPVGARTGDVAAAFLAKLEVRYVIVGHSERRHGHGEDDGVVAAKAAAAVAAGMVPVICVGETADDLEAHGSAAIPHAQLEAALGGLPPEAEYVIAYEPVWAIGSGSPAAPEQAQEVASLLRARIGELRGEPEATATRVLYGGSVTSQNVAGFLKQPDIDGALVGGASIDADEFSRIVQFRKHVGVV</sequence>
<feature type="binding site" evidence="5">
    <location>
        <begin position="254"/>
        <end position="255"/>
    </location>
    <ligand>
        <name>substrate</name>
    </ligand>
</feature>
<name>A0A916K2Q6_9MICO</name>
<dbReference type="InterPro" id="IPR020861">
    <property type="entry name" value="Triosephosphate_isomerase_AS"/>
</dbReference>
<dbReference type="PANTHER" id="PTHR21139:SF42">
    <property type="entry name" value="TRIOSEPHOSPHATE ISOMERASE"/>
    <property type="match status" value="1"/>
</dbReference>
<comment type="similarity">
    <text evidence="1 5 6">Belongs to the triosephosphate isomerase family.</text>
</comment>
<feature type="binding site" evidence="5">
    <location>
        <position position="233"/>
    </location>
    <ligand>
        <name>substrate</name>
    </ligand>
</feature>
<dbReference type="InterPro" id="IPR000652">
    <property type="entry name" value="Triosephosphate_isomerase"/>
</dbReference>
<evidence type="ECO:0000256" key="5">
    <source>
        <dbReference type="HAMAP-Rule" id="MF_00147"/>
    </source>
</evidence>
<comment type="catalytic activity">
    <reaction evidence="5 6">
        <text>D-glyceraldehyde 3-phosphate = dihydroxyacetone phosphate</text>
        <dbReference type="Rhea" id="RHEA:18585"/>
        <dbReference type="ChEBI" id="CHEBI:57642"/>
        <dbReference type="ChEBI" id="CHEBI:59776"/>
        <dbReference type="EC" id="5.3.1.1"/>
    </reaction>
</comment>
<comment type="subcellular location">
    <subcellularLocation>
        <location evidence="5 6">Cytoplasm</location>
    </subcellularLocation>
</comment>
<keyword evidence="3 5" id="KW-0963">Cytoplasm</keyword>
<dbReference type="GO" id="GO:0019563">
    <property type="term" value="P:glycerol catabolic process"/>
    <property type="evidence" value="ECO:0007669"/>
    <property type="project" value="TreeGrafter"/>
</dbReference>
<evidence type="ECO:0000313" key="8">
    <source>
        <dbReference type="Proteomes" id="UP000693892"/>
    </source>
</evidence>
<feature type="active site" description="Electrophile" evidence="5">
    <location>
        <position position="117"/>
    </location>
</feature>
<reference evidence="7" key="1">
    <citation type="submission" date="2021-06" db="EMBL/GenBank/DDBJ databases">
        <authorList>
            <person name="Criscuolo A."/>
        </authorList>
    </citation>
    <scope>NUCLEOTIDE SEQUENCE</scope>
    <source>
        <strain evidence="7">CIP111803</strain>
    </source>
</reference>
<feature type="binding site" evidence="5">
    <location>
        <begin position="25"/>
        <end position="27"/>
    </location>
    <ligand>
        <name>substrate</name>
    </ligand>
</feature>
<dbReference type="PROSITE" id="PS51440">
    <property type="entry name" value="TIM_2"/>
    <property type="match status" value="1"/>
</dbReference>
<evidence type="ECO:0000256" key="4">
    <source>
        <dbReference type="ARBA" id="ARBA00023152"/>
    </source>
</evidence>
<dbReference type="GO" id="GO:0005829">
    <property type="term" value="C:cytosol"/>
    <property type="evidence" value="ECO:0007669"/>
    <property type="project" value="TreeGrafter"/>
</dbReference>
<keyword evidence="8" id="KW-1185">Reference proteome</keyword>
<proteinExistence type="inferred from homology"/>
<accession>A0A916K2Q6</accession>
<dbReference type="GO" id="GO:0004807">
    <property type="term" value="F:triose-phosphate isomerase activity"/>
    <property type="evidence" value="ECO:0007669"/>
    <property type="project" value="UniProtKB-UniRule"/>
</dbReference>
<dbReference type="CDD" id="cd00311">
    <property type="entry name" value="TIM"/>
    <property type="match status" value="1"/>
</dbReference>
<comment type="pathway">
    <text evidence="5 6">Carbohydrate biosynthesis; gluconeogenesis.</text>
</comment>
<dbReference type="EC" id="5.3.1.1" evidence="5 6"/>
<dbReference type="NCBIfam" id="TIGR00419">
    <property type="entry name" value="tim"/>
    <property type="match status" value="1"/>
</dbReference>
<dbReference type="GO" id="GO:0006094">
    <property type="term" value="P:gluconeogenesis"/>
    <property type="evidence" value="ECO:0007669"/>
    <property type="project" value="UniProtKB-UniRule"/>
</dbReference>
<keyword evidence="5 6" id="KW-0413">Isomerase</keyword>
<feature type="binding site" evidence="5">
    <location>
        <position position="193"/>
    </location>
    <ligand>
        <name>substrate</name>
    </ligand>
</feature>
<keyword evidence="2 5" id="KW-0312">Gluconeogenesis</keyword>
<comment type="function">
    <text evidence="5">Involved in the gluconeogenesis. Catalyzes stereospecifically the conversion of dihydroxyacetone phosphate (DHAP) to D-glyceraldehyde-3-phosphate (G3P).</text>
</comment>
<dbReference type="RefSeq" id="WP_218116080.1">
    <property type="nucleotide sequence ID" value="NZ_CAJVAP010000029.1"/>
</dbReference>
<dbReference type="AlphaFoldDB" id="A0A916K2Q6"/>
<evidence type="ECO:0000256" key="3">
    <source>
        <dbReference type="ARBA" id="ARBA00022490"/>
    </source>
</evidence>
<dbReference type="Proteomes" id="UP000693892">
    <property type="component" value="Unassembled WGS sequence"/>
</dbReference>
<evidence type="ECO:0000313" key="7">
    <source>
        <dbReference type="EMBL" id="CAG7617867.1"/>
    </source>
</evidence>
<comment type="pathway">
    <text evidence="5 6">Carbohydrate degradation; glycolysis; D-glyceraldehyde 3-phosphate from glycerone phosphate: step 1/1.</text>
</comment>
<evidence type="ECO:0000256" key="1">
    <source>
        <dbReference type="ARBA" id="ARBA00007422"/>
    </source>
</evidence>
<dbReference type="HAMAP" id="MF_00147_B">
    <property type="entry name" value="TIM_B"/>
    <property type="match status" value="1"/>
</dbReference>
<dbReference type="EMBL" id="CAJVAP010000029">
    <property type="protein sequence ID" value="CAG7617867.1"/>
    <property type="molecule type" value="Genomic_DNA"/>
</dbReference>
<dbReference type="PANTHER" id="PTHR21139">
    <property type="entry name" value="TRIOSEPHOSPHATE ISOMERASE"/>
    <property type="match status" value="1"/>
</dbReference>
<dbReference type="PROSITE" id="PS00171">
    <property type="entry name" value="TIM_1"/>
    <property type="match status" value="1"/>
</dbReference>
<comment type="subunit">
    <text evidence="5 6">Homodimer.</text>
</comment>
<dbReference type="Pfam" id="PF00121">
    <property type="entry name" value="TIM"/>
    <property type="match status" value="1"/>
</dbReference>
<comment type="caution">
    <text evidence="7">The sequence shown here is derived from an EMBL/GenBank/DDBJ whole genome shotgun (WGS) entry which is preliminary data.</text>
</comment>
<organism evidence="7 8">
    <name type="scientific">Leucobacter soli</name>
    <dbReference type="NCBI Taxonomy" id="2812850"/>
    <lineage>
        <taxon>Bacteria</taxon>
        <taxon>Bacillati</taxon>
        <taxon>Actinomycetota</taxon>
        <taxon>Actinomycetes</taxon>
        <taxon>Micrococcales</taxon>
        <taxon>Microbacteriaceae</taxon>
        <taxon>Leucobacter</taxon>
    </lineage>
</organism>
<feature type="active site" description="Proton acceptor" evidence="5">
    <location>
        <position position="187"/>
    </location>
</feature>
<evidence type="ECO:0000256" key="6">
    <source>
        <dbReference type="RuleBase" id="RU363013"/>
    </source>
</evidence>
<dbReference type="GO" id="GO:0006096">
    <property type="term" value="P:glycolytic process"/>
    <property type="evidence" value="ECO:0007669"/>
    <property type="project" value="UniProtKB-UniRule"/>
</dbReference>
<protein>
    <recommendedName>
        <fullName evidence="5 6">Triosephosphate isomerase</fullName>
        <shortName evidence="5">TIM</shortName>
        <shortName evidence="5">TPI</shortName>
        <ecNumber evidence="5 6">5.3.1.1</ecNumber>
    </recommendedName>
    <alternativeName>
        <fullName evidence="5">Triose-phosphate isomerase</fullName>
    </alternativeName>
</protein>
<keyword evidence="4 5" id="KW-0324">Glycolysis</keyword>
<dbReference type="InterPro" id="IPR022896">
    <property type="entry name" value="TrioseP_Isoase_bac/euk"/>
</dbReference>
<gene>
    <name evidence="5 7" type="primary">tpiA</name>
    <name evidence="7" type="ORF">LEUCIP111803_02147</name>
</gene>
<dbReference type="GO" id="GO:0046166">
    <property type="term" value="P:glyceraldehyde-3-phosphate biosynthetic process"/>
    <property type="evidence" value="ECO:0007669"/>
    <property type="project" value="TreeGrafter"/>
</dbReference>